<dbReference type="AlphaFoldDB" id="A0A2S8F7R6"/>
<dbReference type="InterPro" id="IPR036102">
    <property type="entry name" value="OsmC/Ohrsf"/>
</dbReference>
<dbReference type="PANTHER" id="PTHR42830">
    <property type="entry name" value="OSMOTICALLY INDUCIBLE FAMILY PROTEIN"/>
    <property type="match status" value="1"/>
</dbReference>
<dbReference type="OrthoDB" id="9795405at2"/>
<evidence type="ECO:0000313" key="1">
    <source>
        <dbReference type="EMBL" id="PQO27964.1"/>
    </source>
</evidence>
<dbReference type="EMBL" id="PUIA01000051">
    <property type="protein sequence ID" value="PQO27964.1"/>
    <property type="molecule type" value="Genomic_DNA"/>
</dbReference>
<protein>
    <submittedName>
        <fullName evidence="1">Peroxiredoxin</fullName>
    </submittedName>
</protein>
<reference evidence="1 2" key="1">
    <citation type="submission" date="2018-02" db="EMBL/GenBank/DDBJ databases">
        <title>Comparative genomes isolates from brazilian mangrove.</title>
        <authorList>
            <person name="Araujo J.E."/>
            <person name="Taketani R.G."/>
            <person name="Silva M.C.P."/>
            <person name="Loureco M.V."/>
            <person name="Andreote F.D."/>
        </authorList>
    </citation>
    <scope>NUCLEOTIDE SEQUENCE [LARGE SCALE GENOMIC DNA]</scope>
    <source>
        <strain evidence="1 2">HEX-2 MGV</strain>
    </source>
</reference>
<dbReference type="Proteomes" id="UP000240009">
    <property type="component" value="Unassembled WGS sequence"/>
</dbReference>
<dbReference type="Pfam" id="PF02566">
    <property type="entry name" value="OsmC"/>
    <property type="match status" value="1"/>
</dbReference>
<sequence>MENFSAMVHWERGDQNFLDKKYRRSHEWRFDGGAVIGASSSPHFLPPPMSDPRGVDPEEALVAAISSCHMLWFLAMAAKHGWLVDSYDDQPNGKMDKNSAGKTAVSLVTLRPKVVFGGENLPNSDEIDAMHHQAHELCFVANSVRSEIRIEPRA</sequence>
<dbReference type="SUPFAM" id="SSF82784">
    <property type="entry name" value="OsmC-like"/>
    <property type="match status" value="1"/>
</dbReference>
<dbReference type="InterPro" id="IPR015946">
    <property type="entry name" value="KH_dom-like_a/b"/>
</dbReference>
<dbReference type="InterPro" id="IPR052707">
    <property type="entry name" value="OsmC_Ohr_Peroxiredoxin"/>
</dbReference>
<accession>A0A2S8F7R6</accession>
<dbReference type="InterPro" id="IPR003718">
    <property type="entry name" value="OsmC/Ohr_fam"/>
</dbReference>
<comment type="caution">
    <text evidence="1">The sequence shown here is derived from an EMBL/GenBank/DDBJ whole genome shotgun (WGS) entry which is preliminary data.</text>
</comment>
<proteinExistence type="predicted"/>
<evidence type="ECO:0000313" key="2">
    <source>
        <dbReference type="Proteomes" id="UP000240009"/>
    </source>
</evidence>
<dbReference type="Gene3D" id="3.30.300.20">
    <property type="match status" value="1"/>
</dbReference>
<organism evidence="1 2">
    <name type="scientific">Blastopirellula marina</name>
    <dbReference type="NCBI Taxonomy" id="124"/>
    <lineage>
        <taxon>Bacteria</taxon>
        <taxon>Pseudomonadati</taxon>
        <taxon>Planctomycetota</taxon>
        <taxon>Planctomycetia</taxon>
        <taxon>Pirellulales</taxon>
        <taxon>Pirellulaceae</taxon>
        <taxon>Blastopirellula</taxon>
    </lineage>
</organism>
<dbReference type="RefSeq" id="WP_105355504.1">
    <property type="nucleotide sequence ID" value="NZ_PUIA01000051.1"/>
</dbReference>
<gene>
    <name evidence="1" type="ORF">C5Y96_16425</name>
</gene>
<name>A0A2S8F7R6_9BACT</name>
<dbReference type="PANTHER" id="PTHR42830:SF2">
    <property type="entry name" value="OSMC_OHR FAMILY PROTEIN"/>
    <property type="match status" value="1"/>
</dbReference>